<keyword evidence="3" id="KW-0833">Ubl conjugation pathway</keyword>
<protein>
    <recommendedName>
        <fullName evidence="4">THIF-type NAD/FAD binding fold domain-containing protein</fullName>
    </recommendedName>
</protein>
<gene>
    <name evidence="5" type="ORF">CRHIZ90672A_00008325</name>
</gene>
<dbReference type="EMBL" id="CABFNQ020000710">
    <property type="protein sequence ID" value="CAH0025534.1"/>
    <property type="molecule type" value="Genomic_DNA"/>
</dbReference>
<dbReference type="PANTHER" id="PTHR10953">
    <property type="entry name" value="UBIQUITIN-ACTIVATING ENZYME E1"/>
    <property type="match status" value="1"/>
</dbReference>
<organism evidence="5 6">
    <name type="scientific">Clonostachys rhizophaga</name>
    <dbReference type="NCBI Taxonomy" id="160324"/>
    <lineage>
        <taxon>Eukaryota</taxon>
        <taxon>Fungi</taxon>
        <taxon>Dikarya</taxon>
        <taxon>Ascomycota</taxon>
        <taxon>Pezizomycotina</taxon>
        <taxon>Sordariomycetes</taxon>
        <taxon>Hypocreomycetidae</taxon>
        <taxon>Hypocreales</taxon>
        <taxon>Bionectriaceae</taxon>
        <taxon>Clonostachys</taxon>
    </lineage>
</organism>
<proteinExistence type="inferred from homology"/>
<reference evidence="5" key="1">
    <citation type="submission" date="2021-10" db="EMBL/GenBank/DDBJ databases">
        <authorList>
            <person name="Piombo E."/>
        </authorList>
    </citation>
    <scope>NUCLEOTIDE SEQUENCE</scope>
</reference>
<dbReference type="InterPro" id="IPR000594">
    <property type="entry name" value="ThiF_NAD_FAD-bd"/>
</dbReference>
<dbReference type="InterPro" id="IPR035985">
    <property type="entry name" value="Ubiquitin-activating_enz"/>
</dbReference>
<name>A0A9N9VLI6_9HYPO</name>
<dbReference type="SUPFAM" id="SSF69572">
    <property type="entry name" value="Activating enzymes of the ubiquitin-like proteins"/>
    <property type="match status" value="1"/>
</dbReference>
<dbReference type="Proteomes" id="UP000696573">
    <property type="component" value="Unassembled WGS sequence"/>
</dbReference>
<dbReference type="AlphaFoldDB" id="A0A9N9VLI6"/>
<dbReference type="GO" id="GO:0005737">
    <property type="term" value="C:cytoplasm"/>
    <property type="evidence" value="ECO:0007669"/>
    <property type="project" value="TreeGrafter"/>
</dbReference>
<dbReference type="InterPro" id="IPR030667">
    <property type="entry name" value="APP-BP1"/>
</dbReference>
<evidence type="ECO:0000256" key="1">
    <source>
        <dbReference type="ARBA" id="ARBA00005032"/>
    </source>
</evidence>
<dbReference type="GO" id="GO:0019781">
    <property type="term" value="F:NEDD8 activating enzyme activity"/>
    <property type="evidence" value="ECO:0007669"/>
    <property type="project" value="InterPro"/>
</dbReference>
<feature type="domain" description="THIF-type NAD/FAD binding fold" evidence="4">
    <location>
        <begin position="23"/>
        <end position="530"/>
    </location>
</feature>
<evidence type="ECO:0000256" key="2">
    <source>
        <dbReference type="ARBA" id="ARBA00006868"/>
    </source>
</evidence>
<evidence type="ECO:0000256" key="3">
    <source>
        <dbReference type="ARBA" id="ARBA00022786"/>
    </source>
</evidence>
<evidence type="ECO:0000259" key="4">
    <source>
        <dbReference type="Pfam" id="PF00899"/>
    </source>
</evidence>
<sequence length="534" mass="58893">KMTEILVQTPPVLQGPSEKERKYDRQLRLWAASGQAALESSNILLLNSGSGTVGVETLKNLVLPGIGSFTIADDAIVHDEDLGVNFFLDESSKGKSRAQCCTEFLVELNPEVNGSWWPKNSDDQRLEQLFEATQTPFTMILYALPIQPERLSILQEYSRQHQTPLVAVHSAGFYSYFSVNLHGAFPIVDTHPDDTATADLRLLSPWPALLDFTKEMTRDIDNLDNHLHGHLPLVVILLYYLDLWKQGHDGAYPANYSEKVAFRNAVSDAMRRDIPEGGEENFEEAVAAVMKHVVPPQLPSSLKQVFDYQPSGSDDTKSSFWIIVEAVKQFYNRHGVLPVSGGLPDMKAQSEVYIKLQNLYKEKARQDAQEVLAIVRGIAGGEDISTAEVELFCTNARFIKLVNPAEGRTVDLAQAVEQQLANDEIAALAGPEMPLTLIPIYLALTATSHQGVATAEQILASIQDRVPAAAGNERVQKAAEEVARATGGELHNTSAVMGGMVAQEMIKIITKQYIPIENTCIFDGIESRCQVLRL</sequence>
<dbReference type="PANTHER" id="PTHR10953:SF29">
    <property type="entry name" value="NEDD8-ACTIVATING ENZYME E1 REGULATORY SUBUNIT"/>
    <property type="match status" value="1"/>
</dbReference>
<dbReference type="PIRSF" id="PIRSF039099">
    <property type="entry name" value="APP-BP1"/>
    <property type="match status" value="1"/>
</dbReference>
<evidence type="ECO:0000313" key="6">
    <source>
        <dbReference type="Proteomes" id="UP000696573"/>
    </source>
</evidence>
<keyword evidence="6" id="KW-1185">Reference proteome</keyword>
<comment type="caution">
    <text evidence="5">The sequence shown here is derived from an EMBL/GenBank/DDBJ whole genome shotgun (WGS) entry which is preliminary data.</text>
</comment>
<dbReference type="OrthoDB" id="1708823at2759"/>
<feature type="non-terminal residue" evidence="5">
    <location>
        <position position="1"/>
    </location>
</feature>
<comment type="pathway">
    <text evidence="1">Protein modification; protein neddylation.</text>
</comment>
<evidence type="ECO:0000313" key="5">
    <source>
        <dbReference type="EMBL" id="CAH0025534.1"/>
    </source>
</evidence>
<dbReference type="InterPro" id="IPR045886">
    <property type="entry name" value="ThiF/MoeB/HesA"/>
</dbReference>
<accession>A0A9N9VLI6</accession>
<comment type="similarity">
    <text evidence="2">Belongs to the ubiquitin-activating E1 family. ULA1 subfamily.</text>
</comment>
<dbReference type="Pfam" id="PF00899">
    <property type="entry name" value="ThiF"/>
    <property type="match status" value="1"/>
</dbReference>
<dbReference type="Gene3D" id="3.40.50.720">
    <property type="entry name" value="NAD(P)-binding Rossmann-like Domain"/>
    <property type="match status" value="2"/>
</dbReference>
<dbReference type="GO" id="GO:0045116">
    <property type="term" value="P:protein neddylation"/>
    <property type="evidence" value="ECO:0007669"/>
    <property type="project" value="InterPro"/>
</dbReference>